<evidence type="ECO:0000313" key="3">
    <source>
        <dbReference type="EMBL" id="KAK6175810.1"/>
    </source>
</evidence>
<feature type="domain" description="Integrase catalytic" evidence="2">
    <location>
        <begin position="25"/>
        <end position="195"/>
    </location>
</feature>
<dbReference type="EMBL" id="JAZGQO010000010">
    <property type="protein sequence ID" value="KAK6175810.1"/>
    <property type="molecule type" value="Genomic_DNA"/>
</dbReference>
<proteinExistence type="predicted"/>
<feature type="region of interest" description="Disordered" evidence="1">
    <location>
        <begin position="178"/>
        <end position="198"/>
    </location>
</feature>
<dbReference type="SUPFAM" id="SSF53098">
    <property type="entry name" value="Ribonuclease H-like"/>
    <property type="match status" value="1"/>
</dbReference>
<evidence type="ECO:0000256" key="1">
    <source>
        <dbReference type="SAM" id="MobiDB-lite"/>
    </source>
</evidence>
<dbReference type="InterPro" id="IPR036397">
    <property type="entry name" value="RNaseH_sf"/>
</dbReference>
<feature type="compositionally biased region" description="Polar residues" evidence="1">
    <location>
        <begin position="179"/>
        <end position="192"/>
    </location>
</feature>
<dbReference type="Gene3D" id="3.30.420.10">
    <property type="entry name" value="Ribonuclease H-like superfamily/Ribonuclease H"/>
    <property type="match status" value="1"/>
</dbReference>
<accession>A0AAN8JF70</accession>
<dbReference type="GO" id="GO:0003676">
    <property type="term" value="F:nucleic acid binding"/>
    <property type="evidence" value="ECO:0007669"/>
    <property type="project" value="InterPro"/>
</dbReference>
<keyword evidence="4" id="KW-1185">Reference proteome</keyword>
<dbReference type="AlphaFoldDB" id="A0AAN8JF70"/>
<dbReference type="PROSITE" id="PS50994">
    <property type="entry name" value="INTEGRASE"/>
    <property type="match status" value="1"/>
</dbReference>
<evidence type="ECO:0000259" key="2">
    <source>
        <dbReference type="PROSITE" id="PS50994"/>
    </source>
</evidence>
<dbReference type="PANTHER" id="PTHR37984:SF7">
    <property type="entry name" value="INTEGRASE CATALYTIC DOMAIN-CONTAINING PROTEIN"/>
    <property type="match status" value="1"/>
</dbReference>
<name>A0AAN8JF70_PATCE</name>
<comment type="caution">
    <text evidence="3">The sequence shown here is derived from an EMBL/GenBank/DDBJ whole genome shotgun (WGS) entry which is preliminary data.</text>
</comment>
<feature type="compositionally biased region" description="Polar residues" evidence="1">
    <location>
        <begin position="270"/>
        <end position="290"/>
    </location>
</feature>
<dbReference type="InterPro" id="IPR012337">
    <property type="entry name" value="RNaseH-like_sf"/>
</dbReference>
<dbReference type="InterPro" id="IPR050951">
    <property type="entry name" value="Retrovirus_Pol_polyprotein"/>
</dbReference>
<dbReference type="FunFam" id="3.30.420.10:FF:000063">
    <property type="entry name" value="Retrovirus-related Pol polyprotein from transposon 297-like Protein"/>
    <property type="match status" value="1"/>
</dbReference>
<dbReference type="Pfam" id="PF00665">
    <property type="entry name" value="rve"/>
    <property type="match status" value="1"/>
</dbReference>
<dbReference type="InterPro" id="IPR001584">
    <property type="entry name" value="Integrase_cat-core"/>
</dbReference>
<dbReference type="GO" id="GO:0015074">
    <property type="term" value="P:DNA integration"/>
    <property type="evidence" value="ECO:0007669"/>
    <property type="project" value="InterPro"/>
</dbReference>
<dbReference type="PANTHER" id="PTHR37984">
    <property type="entry name" value="PROTEIN CBG26694"/>
    <property type="match status" value="1"/>
</dbReference>
<organism evidence="3 4">
    <name type="scientific">Patella caerulea</name>
    <name type="common">Rayed Mediterranean limpet</name>
    <dbReference type="NCBI Taxonomy" id="87958"/>
    <lineage>
        <taxon>Eukaryota</taxon>
        <taxon>Metazoa</taxon>
        <taxon>Spiralia</taxon>
        <taxon>Lophotrochozoa</taxon>
        <taxon>Mollusca</taxon>
        <taxon>Gastropoda</taxon>
        <taxon>Patellogastropoda</taxon>
        <taxon>Patelloidea</taxon>
        <taxon>Patellidae</taxon>
        <taxon>Patella</taxon>
    </lineage>
</organism>
<protein>
    <recommendedName>
        <fullName evidence="2">Integrase catalytic domain-containing protein</fullName>
    </recommendedName>
</protein>
<reference evidence="3 4" key="1">
    <citation type="submission" date="2024-01" db="EMBL/GenBank/DDBJ databases">
        <title>The genome of the rayed Mediterranean limpet Patella caerulea (Linnaeus, 1758).</title>
        <authorList>
            <person name="Anh-Thu Weber A."/>
            <person name="Halstead-Nussloch G."/>
        </authorList>
    </citation>
    <scope>NUCLEOTIDE SEQUENCE [LARGE SCALE GENOMIC DNA]</scope>
    <source>
        <strain evidence="3">AATW-2023a</strain>
        <tissue evidence="3">Whole specimen</tissue>
    </source>
</reference>
<feature type="region of interest" description="Disordered" evidence="1">
    <location>
        <begin position="252"/>
        <end position="320"/>
    </location>
</feature>
<evidence type="ECO:0000313" key="4">
    <source>
        <dbReference type="Proteomes" id="UP001347796"/>
    </source>
</evidence>
<sequence>MCKSCNIVQTHQAKQQPEPLLQTEIPTRPWSIIGTDLFQIDNKQYLIICDYFTKFPIIECLPSPAPSEVVTDITRKYCSIMGIPDIIRSDNGPHYVGHAYQQFTRTWNIQHITSSPHYARSNGFIERQIETCKHIMKKAMAANEDIQLALLRWRTTPVDNKIPSSAEVMFQRKVKDTLPSKNNYSSPANDAISTRLRSRQDSQKAYHDRTCKELPPLYHRQHVTTLDYNNGQWKHATVVAKSPEPRSYILQTENGHQIRRNRSHIREVPNEQSRTNTYQQATPGSGQNVPNKPPQHVPSHRSSDPPNILKSPIRVNTPARAQKRVRFSNPITNCATDTRTRSGRVVKVPNRLN</sequence>
<dbReference type="Proteomes" id="UP001347796">
    <property type="component" value="Unassembled WGS sequence"/>
</dbReference>
<gene>
    <name evidence="3" type="ORF">SNE40_014198</name>
</gene>